<evidence type="ECO:0000313" key="9">
    <source>
        <dbReference type="EMBL" id="KJY60512.1"/>
    </source>
</evidence>
<keyword evidence="4 7" id="KW-0812">Transmembrane</keyword>
<evidence type="ECO:0000256" key="3">
    <source>
        <dbReference type="ARBA" id="ARBA00022475"/>
    </source>
</evidence>
<feature type="transmembrane region" description="Helical" evidence="7">
    <location>
        <begin position="362"/>
        <end position="382"/>
    </location>
</feature>
<feature type="transmembrane region" description="Helical" evidence="7">
    <location>
        <begin position="245"/>
        <end position="265"/>
    </location>
</feature>
<dbReference type="InterPro" id="IPR050189">
    <property type="entry name" value="MFS_Efflux_Transporters"/>
</dbReference>
<keyword evidence="5 7" id="KW-1133">Transmembrane helix</keyword>
<dbReference type="SUPFAM" id="SSF103473">
    <property type="entry name" value="MFS general substrate transporter"/>
    <property type="match status" value="1"/>
</dbReference>
<dbReference type="AlphaFoldDB" id="A0A0F4LNW6"/>
<feature type="transmembrane region" description="Helical" evidence="7">
    <location>
        <begin position="295"/>
        <end position="318"/>
    </location>
</feature>
<comment type="caution">
    <text evidence="9">The sequence shown here is derived from an EMBL/GenBank/DDBJ whole genome shotgun (WGS) entry which is preliminary data.</text>
</comment>
<dbReference type="HOGENOM" id="CLU_001265_10_4_9"/>
<dbReference type="Proteomes" id="UP000033558">
    <property type="component" value="Unassembled WGS sequence"/>
</dbReference>
<proteinExistence type="predicted"/>
<dbReference type="STRING" id="1218492.JG30_16400"/>
<evidence type="ECO:0000256" key="1">
    <source>
        <dbReference type="ARBA" id="ARBA00004651"/>
    </source>
</evidence>
<sequence length="399" mass="43054">MQKTKINSTLIGILGLTMVTRLDSVMAPSIVKIQQTFPQADVTQVESIASIGDVASMIASFIFGFILTKITYKHAALIGLSLLAAGGLLPIFIHQSIAQLLFFALIVGLGSGVITTVLPSLSAATYQGERRSKQFGWNVALEDGFAMVWIVLGGFLANISWQDNYYIYGITLVAWILALFFVPNLHPKDTATTTTSEAQPTKNRWGLIISLLLIAMIVEMLVAVLSNKMAIYLHTYHIGGPSTAGQALVFVRAASIVTGVFISFFRRTLHNYLLAGGFGSILIGASLFIKIHTFVASAIGAFLIGTGGAIILITVPFLLSNLTAATTYPIVMGSFSALTSLGFAFSAWFFKYVTAWFTTNNLSGTFILTALISGMIMMLLIVTNLQKRATLPNEKIEEV</sequence>
<evidence type="ECO:0000259" key="8">
    <source>
        <dbReference type="PROSITE" id="PS50850"/>
    </source>
</evidence>
<name>A0A0F4LNW6_9LACO</name>
<dbReference type="InterPro" id="IPR011701">
    <property type="entry name" value="MFS"/>
</dbReference>
<dbReference type="GO" id="GO:0005886">
    <property type="term" value="C:plasma membrane"/>
    <property type="evidence" value="ECO:0007669"/>
    <property type="project" value="UniProtKB-SubCell"/>
</dbReference>
<feature type="domain" description="Major facilitator superfamily (MFS) profile" evidence="8">
    <location>
        <begin position="8"/>
        <end position="388"/>
    </location>
</feature>
<dbReference type="InterPro" id="IPR020846">
    <property type="entry name" value="MFS_dom"/>
</dbReference>
<dbReference type="GO" id="GO:0022857">
    <property type="term" value="F:transmembrane transporter activity"/>
    <property type="evidence" value="ECO:0007669"/>
    <property type="project" value="InterPro"/>
</dbReference>
<organism evidence="9 10">
    <name type="scientific">Bombilactobacillus mellifer</name>
    <dbReference type="NCBI Taxonomy" id="1218492"/>
    <lineage>
        <taxon>Bacteria</taxon>
        <taxon>Bacillati</taxon>
        <taxon>Bacillota</taxon>
        <taxon>Bacilli</taxon>
        <taxon>Lactobacillales</taxon>
        <taxon>Lactobacillaceae</taxon>
        <taxon>Bombilactobacillus</taxon>
    </lineage>
</organism>
<feature type="transmembrane region" description="Helical" evidence="7">
    <location>
        <begin position="48"/>
        <end position="68"/>
    </location>
</feature>
<evidence type="ECO:0000256" key="5">
    <source>
        <dbReference type="ARBA" id="ARBA00022989"/>
    </source>
</evidence>
<dbReference type="InterPro" id="IPR036259">
    <property type="entry name" value="MFS_trans_sf"/>
</dbReference>
<dbReference type="PATRIC" id="fig|1218492.5.peg.1698"/>
<dbReference type="PANTHER" id="PTHR43124">
    <property type="entry name" value="PURINE EFFLUX PUMP PBUE"/>
    <property type="match status" value="1"/>
</dbReference>
<dbReference type="EMBL" id="JXJQ01000011">
    <property type="protein sequence ID" value="KJY60512.1"/>
    <property type="molecule type" value="Genomic_DNA"/>
</dbReference>
<comment type="subcellular location">
    <subcellularLocation>
        <location evidence="1">Cell membrane</location>
        <topology evidence="1">Multi-pass membrane protein</topology>
    </subcellularLocation>
</comment>
<evidence type="ECO:0000256" key="6">
    <source>
        <dbReference type="ARBA" id="ARBA00023136"/>
    </source>
</evidence>
<dbReference type="PROSITE" id="PS50850">
    <property type="entry name" value="MFS"/>
    <property type="match status" value="1"/>
</dbReference>
<dbReference type="Pfam" id="PF07690">
    <property type="entry name" value="MFS_1"/>
    <property type="match status" value="1"/>
</dbReference>
<feature type="transmembrane region" description="Helical" evidence="7">
    <location>
        <begin position="205"/>
        <end position="225"/>
    </location>
</feature>
<feature type="transmembrane region" description="Helical" evidence="7">
    <location>
        <begin position="272"/>
        <end position="289"/>
    </location>
</feature>
<keyword evidence="3" id="KW-1003">Cell membrane</keyword>
<feature type="transmembrane region" description="Helical" evidence="7">
    <location>
        <begin position="330"/>
        <end position="350"/>
    </location>
</feature>
<dbReference type="Gene3D" id="1.20.1250.20">
    <property type="entry name" value="MFS general substrate transporter like domains"/>
    <property type="match status" value="1"/>
</dbReference>
<evidence type="ECO:0000256" key="4">
    <source>
        <dbReference type="ARBA" id="ARBA00022692"/>
    </source>
</evidence>
<keyword evidence="2" id="KW-0813">Transport</keyword>
<keyword evidence="10" id="KW-1185">Reference proteome</keyword>
<feature type="transmembrane region" description="Helical" evidence="7">
    <location>
        <begin position="165"/>
        <end position="185"/>
    </location>
</feature>
<gene>
    <name evidence="9" type="ORF">JG30_16400</name>
</gene>
<evidence type="ECO:0000256" key="7">
    <source>
        <dbReference type="SAM" id="Phobius"/>
    </source>
</evidence>
<reference evidence="9 10" key="1">
    <citation type="submission" date="2015-01" db="EMBL/GenBank/DDBJ databases">
        <title>Comparative genomics of the lactic acid bacteria isolated from the honey bee gut.</title>
        <authorList>
            <person name="Ellegaard K.M."/>
            <person name="Tamarit D."/>
            <person name="Javelind E."/>
            <person name="Olofsson T."/>
            <person name="Andersson S.G."/>
            <person name="Vasquez A."/>
        </authorList>
    </citation>
    <scope>NUCLEOTIDE SEQUENCE [LARGE SCALE GENOMIC DNA]</scope>
    <source>
        <strain evidence="9 10">Bin4</strain>
    </source>
</reference>
<keyword evidence="6 7" id="KW-0472">Membrane</keyword>
<protein>
    <recommendedName>
        <fullName evidence="8">Major facilitator superfamily (MFS) profile domain-containing protein</fullName>
    </recommendedName>
</protein>
<evidence type="ECO:0000313" key="10">
    <source>
        <dbReference type="Proteomes" id="UP000033558"/>
    </source>
</evidence>
<accession>A0A0F4LNW6</accession>
<feature type="transmembrane region" description="Helical" evidence="7">
    <location>
        <begin position="100"/>
        <end position="123"/>
    </location>
</feature>
<feature type="transmembrane region" description="Helical" evidence="7">
    <location>
        <begin position="75"/>
        <end position="94"/>
    </location>
</feature>
<evidence type="ECO:0000256" key="2">
    <source>
        <dbReference type="ARBA" id="ARBA00022448"/>
    </source>
</evidence>
<dbReference type="PANTHER" id="PTHR43124:SF3">
    <property type="entry name" value="CHLORAMPHENICOL EFFLUX PUMP RV0191"/>
    <property type="match status" value="1"/>
</dbReference>
<feature type="transmembrane region" description="Helical" evidence="7">
    <location>
        <begin position="135"/>
        <end position="159"/>
    </location>
</feature>